<evidence type="ECO:0000256" key="2">
    <source>
        <dbReference type="SAM" id="MobiDB-lite"/>
    </source>
</evidence>
<dbReference type="WBParaSite" id="jg21137">
    <property type="protein sequence ID" value="jg21137"/>
    <property type="gene ID" value="jg21137"/>
</dbReference>
<dbReference type="GO" id="GO:0035241">
    <property type="term" value="F:protein-arginine omega-N monomethyltransferase activity"/>
    <property type="evidence" value="ECO:0007669"/>
    <property type="project" value="TreeGrafter"/>
</dbReference>
<dbReference type="Proteomes" id="UP000887574">
    <property type="component" value="Unplaced"/>
</dbReference>
<dbReference type="Gene3D" id="3.40.50.150">
    <property type="entry name" value="Vaccinia Virus protein VP39"/>
    <property type="match status" value="1"/>
</dbReference>
<evidence type="ECO:0000313" key="4">
    <source>
        <dbReference type="WBParaSite" id="jg21137"/>
    </source>
</evidence>
<organism evidence="3 4">
    <name type="scientific">Ditylenchus dipsaci</name>
    <dbReference type="NCBI Taxonomy" id="166011"/>
    <lineage>
        <taxon>Eukaryota</taxon>
        <taxon>Metazoa</taxon>
        <taxon>Ecdysozoa</taxon>
        <taxon>Nematoda</taxon>
        <taxon>Chromadorea</taxon>
        <taxon>Rhabditida</taxon>
        <taxon>Tylenchina</taxon>
        <taxon>Tylenchomorpha</taxon>
        <taxon>Sphaerularioidea</taxon>
        <taxon>Anguinidae</taxon>
        <taxon>Anguininae</taxon>
        <taxon>Ditylenchus</taxon>
    </lineage>
</organism>
<keyword evidence="1" id="KW-0949">S-adenosyl-L-methionine</keyword>
<name>A0A915DL51_9BILA</name>
<sequence>MSNQVSNPNGDKFSQVVSNQHAQYQKTEPTKRRVKSIFTLMKELEIGIWPEAYRSAIYHNRYDFYGNFSFKAKVVMDVGSGREILSMFAAKSGAEKFLL</sequence>
<dbReference type="InterPro" id="IPR029063">
    <property type="entry name" value="SAM-dependent_MTases_sf"/>
</dbReference>
<dbReference type="GO" id="GO:0042054">
    <property type="term" value="F:histone methyltransferase activity"/>
    <property type="evidence" value="ECO:0007669"/>
    <property type="project" value="TreeGrafter"/>
</dbReference>
<protein>
    <submittedName>
        <fullName evidence="4">Uncharacterized protein</fullName>
    </submittedName>
</protein>
<feature type="region of interest" description="Disordered" evidence="2">
    <location>
        <begin position="1"/>
        <end position="30"/>
    </location>
</feature>
<dbReference type="InterPro" id="IPR025799">
    <property type="entry name" value="Arg_MeTrfase"/>
</dbReference>
<reference evidence="4" key="1">
    <citation type="submission" date="2022-11" db="UniProtKB">
        <authorList>
            <consortium name="WormBaseParasite"/>
        </authorList>
    </citation>
    <scope>IDENTIFICATION</scope>
</reference>
<feature type="compositionally biased region" description="Polar residues" evidence="2">
    <location>
        <begin position="15"/>
        <end position="27"/>
    </location>
</feature>
<evidence type="ECO:0000256" key="1">
    <source>
        <dbReference type="ARBA" id="ARBA00022691"/>
    </source>
</evidence>
<dbReference type="AlphaFoldDB" id="A0A915DL51"/>
<dbReference type="PANTHER" id="PTHR11006:SF124">
    <property type="entry name" value="ARGININE METHYLTRANSFERASE 1-RELATED"/>
    <property type="match status" value="1"/>
</dbReference>
<dbReference type="PANTHER" id="PTHR11006">
    <property type="entry name" value="PROTEIN ARGININE N-METHYLTRANSFERASE"/>
    <property type="match status" value="1"/>
</dbReference>
<evidence type="ECO:0000313" key="3">
    <source>
        <dbReference type="Proteomes" id="UP000887574"/>
    </source>
</evidence>
<accession>A0A915DL51</accession>
<dbReference type="GO" id="GO:0035242">
    <property type="term" value="F:protein-arginine omega-N asymmetric methyltransferase activity"/>
    <property type="evidence" value="ECO:0007669"/>
    <property type="project" value="TreeGrafter"/>
</dbReference>
<proteinExistence type="predicted"/>
<keyword evidence="3" id="KW-1185">Reference proteome</keyword>
<dbReference type="GO" id="GO:0005634">
    <property type="term" value="C:nucleus"/>
    <property type="evidence" value="ECO:0007669"/>
    <property type="project" value="TreeGrafter"/>
</dbReference>